<dbReference type="AlphaFoldDB" id="A0AAQ3U8C6"/>
<keyword evidence="5" id="KW-1185">Reference proteome</keyword>
<protein>
    <recommendedName>
        <fullName evidence="6">Protein FAR1-RELATED SEQUENCE</fullName>
    </recommendedName>
</protein>
<feature type="domain" description="FAR1" evidence="2">
    <location>
        <begin position="64"/>
        <end position="149"/>
    </location>
</feature>
<organism evidence="4 5">
    <name type="scientific">Paspalum notatum var. saurae</name>
    <dbReference type="NCBI Taxonomy" id="547442"/>
    <lineage>
        <taxon>Eukaryota</taxon>
        <taxon>Viridiplantae</taxon>
        <taxon>Streptophyta</taxon>
        <taxon>Embryophyta</taxon>
        <taxon>Tracheophyta</taxon>
        <taxon>Spermatophyta</taxon>
        <taxon>Magnoliopsida</taxon>
        <taxon>Liliopsida</taxon>
        <taxon>Poales</taxon>
        <taxon>Poaceae</taxon>
        <taxon>PACMAD clade</taxon>
        <taxon>Panicoideae</taxon>
        <taxon>Andropogonodae</taxon>
        <taxon>Paspaleae</taxon>
        <taxon>Paspalinae</taxon>
        <taxon>Paspalum</taxon>
    </lineage>
</organism>
<dbReference type="PANTHER" id="PTHR47718">
    <property type="entry name" value="OS01G0519700 PROTEIN"/>
    <property type="match status" value="1"/>
</dbReference>
<dbReference type="Proteomes" id="UP001341281">
    <property type="component" value="Chromosome 07"/>
</dbReference>
<feature type="region of interest" description="Disordered" evidence="1">
    <location>
        <begin position="1"/>
        <end position="50"/>
    </location>
</feature>
<evidence type="ECO:0000256" key="1">
    <source>
        <dbReference type="SAM" id="MobiDB-lite"/>
    </source>
</evidence>
<feature type="compositionally biased region" description="Low complexity" evidence="1">
    <location>
        <begin position="96"/>
        <end position="109"/>
    </location>
</feature>
<feature type="domain" description="FAR1-related sequence 11-like HTH-like" evidence="3">
    <location>
        <begin position="164"/>
        <end position="213"/>
    </location>
</feature>
<dbReference type="InterPro" id="IPR004330">
    <property type="entry name" value="FAR1_DNA_bnd_dom"/>
</dbReference>
<accession>A0AAQ3U8C6</accession>
<evidence type="ECO:0000259" key="2">
    <source>
        <dbReference type="Pfam" id="PF03101"/>
    </source>
</evidence>
<evidence type="ECO:0008006" key="6">
    <source>
        <dbReference type="Google" id="ProtNLM"/>
    </source>
</evidence>
<evidence type="ECO:0000259" key="3">
    <source>
        <dbReference type="Pfam" id="PF26175"/>
    </source>
</evidence>
<feature type="region of interest" description="Disordered" evidence="1">
    <location>
        <begin position="96"/>
        <end position="115"/>
    </location>
</feature>
<evidence type="ECO:0000313" key="5">
    <source>
        <dbReference type="Proteomes" id="UP001341281"/>
    </source>
</evidence>
<dbReference type="Pfam" id="PF26175">
    <property type="entry name" value="HTH_FAR1"/>
    <property type="match status" value="1"/>
</dbReference>
<dbReference type="Pfam" id="PF03101">
    <property type="entry name" value="FAR1"/>
    <property type="match status" value="1"/>
</dbReference>
<gene>
    <name evidence="4" type="ORF">U9M48_032655</name>
</gene>
<dbReference type="InterPro" id="IPR058778">
    <property type="entry name" value="HTH_FAR1-11-like"/>
</dbReference>
<dbReference type="EMBL" id="CP144751">
    <property type="protein sequence ID" value="WVZ85777.1"/>
    <property type="molecule type" value="Genomic_DNA"/>
</dbReference>
<evidence type="ECO:0000313" key="4">
    <source>
        <dbReference type="EMBL" id="WVZ85777.1"/>
    </source>
</evidence>
<sequence>MARMTPAEPASPSECYASGDDVSPDEKRLSLETDASSAEAGDGDPDPVPYVGQRFPTHDAAYGFYSEFARRCGFSIRRHRTGLTRRYFVCHRAGSAPAPAKPLAGAPRPQRNRSSSRCGCQAYMRIGRAAGPLAEWRVTGFSSHHDRALLRQDKVRFLPAYRVISGADRDRILMFAKSGISVQQMVRIMELEKCIEPGNLPFTEKDVRNLMQVLEEVCARISKTRIPVSSTNSPKMQTIVCRALPVFDTIHRLSALDMVLGIWVGLDNYGTPCFFACVLLREESFAWAFQTILTDQNVCLKEAIEKELPSTKHALCIWLIAGRFTSWFGANLGDRYND</sequence>
<reference evidence="4 5" key="1">
    <citation type="submission" date="2024-02" db="EMBL/GenBank/DDBJ databases">
        <title>High-quality chromosome-scale genome assembly of Pensacola bahiagrass (Paspalum notatum Flugge var. saurae).</title>
        <authorList>
            <person name="Vega J.M."/>
            <person name="Podio M."/>
            <person name="Orjuela J."/>
            <person name="Siena L.A."/>
            <person name="Pessino S.C."/>
            <person name="Combes M.C."/>
            <person name="Mariac C."/>
            <person name="Albertini E."/>
            <person name="Pupilli F."/>
            <person name="Ortiz J.P.A."/>
            <person name="Leblanc O."/>
        </authorList>
    </citation>
    <scope>NUCLEOTIDE SEQUENCE [LARGE SCALE GENOMIC DNA]</scope>
    <source>
        <strain evidence="4">R1</strain>
        <tissue evidence="4">Leaf</tissue>
    </source>
</reference>
<dbReference type="PANTHER" id="PTHR47718:SF9">
    <property type="entry name" value="PROTEIN FAR1-RELATED SEQUENCE"/>
    <property type="match status" value="1"/>
</dbReference>
<name>A0AAQ3U8C6_PASNO</name>
<proteinExistence type="predicted"/>